<keyword evidence="5" id="KW-0732">Signal</keyword>
<feature type="chain" id="PRO_5040263679" evidence="5">
    <location>
        <begin position="21"/>
        <end position="520"/>
    </location>
</feature>
<protein>
    <submittedName>
        <fullName evidence="7">Glucooligosaccharide oxidase</fullName>
    </submittedName>
</protein>
<gene>
    <name evidence="7" type="ORF">yc1106_09494</name>
</gene>
<dbReference type="PANTHER" id="PTHR42973:SF15">
    <property type="entry name" value="FAD-BINDING PCMH-TYPE DOMAIN-CONTAINING PROTEIN"/>
    <property type="match status" value="1"/>
</dbReference>
<dbReference type="InterPro" id="IPR006094">
    <property type="entry name" value="Oxid_FAD_bind_N"/>
</dbReference>
<dbReference type="VEuPathDB" id="FungiDB:yc1106_09494"/>
<dbReference type="SUPFAM" id="SSF56176">
    <property type="entry name" value="FAD-binding/transporter-associated domain-like"/>
    <property type="match status" value="1"/>
</dbReference>
<dbReference type="InterPro" id="IPR036318">
    <property type="entry name" value="FAD-bd_PCMH-like_sf"/>
</dbReference>
<evidence type="ECO:0000256" key="2">
    <source>
        <dbReference type="ARBA" id="ARBA00022630"/>
    </source>
</evidence>
<dbReference type="Gene3D" id="3.30.465.10">
    <property type="match status" value="1"/>
</dbReference>
<dbReference type="Pfam" id="PF08031">
    <property type="entry name" value="BBE"/>
    <property type="match status" value="1"/>
</dbReference>
<feature type="signal peptide" evidence="5">
    <location>
        <begin position="1"/>
        <end position="20"/>
    </location>
</feature>
<dbReference type="PROSITE" id="PS51387">
    <property type="entry name" value="FAD_PCMH"/>
    <property type="match status" value="1"/>
</dbReference>
<dbReference type="InterPro" id="IPR050416">
    <property type="entry name" value="FAD-linked_Oxidoreductase"/>
</dbReference>
<keyword evidence="4" id="KW-0560">Oxidoreductase</keyword>
<dbReference type="EMBL" id="CP089281">
    <property type="protein sequence ID" value="USP82220.1"/>
    <property type="molecule type" value="Genomic_DNA"/>
</dbReference>
<comment type="similarity">
    <text evidence="1">Belongs to the oxygen-dependent FAD-linked oxidoreductase family.</text>
</comment>
<evidence type="ECO:0000256" key="1">
    <source>
        <dbReference type="ARBA" id="ARBA00005466"/>
    </source>
</evidence>
<name>A0A9Q8ZIA4_CURCL</name>
<keyword evidence="8" id="KW-1185">Reference proteome</keyword>
<evidence type="ECO:0000313" key="7">
    <source>
        <dbReference type="EMBL" id="USP82220.1"/>
    </source>
</evidence>
<dbReference type="GO" id="GO:0016491">
    <property type="term" value="F:oxidoreductase activity"/>
    <property type="evidence" value="ECO:0007669"/>
    <property type="project" value="UniProtKB-KW"/>
</dbReference>
<dbReference type="PANTHER" id="PTHR42973">
    <property type="entry name" value="BINDING OXIDOREDUCTASE, PUTATIVE (AFU_ORTHOLOGUE AFUA_1G17690)-RELATED"/>
    <property type="match status" value="1"/>
</dbReference>
<feature type="domain" description="FAD-binding PCMH-type" evidence="6">
    <location>
        <begin position="69"/>
        <end position="242"/>
    </location>
</feature>
<evidence type="ECO:0000313" key="8">
    <source>
        <dbReference type="Proteomes" id="UP001056012"/>
    </source>
</evidence>
<evidence type="ECO:0000256" key="4">
    <source>
        <dbReference type="ARBA" id="ARBA00023002"/>
    </source>
</evidence>
<reference evidence="7" key="1">
    <citation type="submission" date="2021-12" db="EMBL/GenBank/DDBJ databases">
        <title>Curvularia clavata genome.</title>
        <authorList>
            <person name="Cao Y."/>
        </authorList>
    </citation>
    <scope>NUCLEOTIDE SEQUENCE</scope>
    <source>
        <strain evidence="7">Yc1106</strain>
    </source>
</reference>
<accession>A0A9Q8ZIA4</accession>
<sequence>MFRIMPAYSVLLFLVSTVLGVSVDDSWQNGPVSHQQQMLRDCLVTKAVPTILNSSSEWTSFTTAYNLRLQYTPIAVALPTTPQHVSDAVTCAAETGVKVQPRSGGHSYGSYSLGGKNGSLVVDLQKFNSISLDRSSGIATVGGGVRLGNLGVELFNQGQRALPHGTFPGVGIGGHYTHGGFGYSSRRWGLALDTILAMDVVLADGRYIHVSSTRYPDIYYALRGAADSFGIITTFYLRTQPAPSEVVSFSANFSSALDSADRAADIVLRLQEFALSSSHMDRNITLEIYMNVFGQFIVRGWYFGDRNHFVKAVFPEMLEGTPKPENSTIQSRAWLDALEDIAEGEPLIEPLSGYDNHQTFYSKSVVTREAKPLTRNALESFFSFVIDKGLSMTDPWNTFISLYGGKDSQINKPSPHSAAYSHRDSLWVFQNIGSSPNFLPPFSPNITAFVNDLNTALTSAQPDGDFLAYPNYLDPELTAAEAARLYYGSTTYNRLVDIKHTVDPNATFWNPQAIGNVAFI</sequence>
<evidence type="ECO:0000256" key="5">
    <source>
        <dbReference type="SAM" id="SignalP"/>
    </source>
</evidence>
<keyword evidence="2" id="KW-0285">Flavoprotein</keyword>
<dbReference type="InterPro" id="IPR016169">
    <property type="entry name" value="FAD-bd_PCMH_sub2"/>
</dbReference>
<evidence type="ECO:0000256" key="3">
    <source>
        <dbReference type="ARBA" id="ARBA00022827"/>
    </source>
</evidence>
<organism evidence="7 8">
    <name type="scientific">Curvularia clavata</name>
    <dbReference type="NCBI Taxonomy" id="95742"/>
    <lineage>
        <taxon>Eukaryota</taxon>
        <taxon>Fungi</taxon>
        <taxon>Dikarya</taxon>
        <taxon>Ascomycota</taxon>
        <taxon>Pezizomycotina</taxon>
        <taxon>Dothideomycetes</taxon>
        <taxon>Pleosporomycetidae</taxon>
        <taxon>Pleosporales</taxon>
        <taxon>Pleosporineae</taxon>
        <taxon>Pleosporaceae</taxon>
        <taxon>Curvularia</taxon>
    </lineage>
</organism>
<dbReference type="InterPro" id="IPR016166">
    <property type="entry name" value="FAD-bd_PCMH"/>
</dbReference>
<dbReference type="OrthoDB" id="407275at2759"/>
<dbReference type="Proteomes" id="UP001056012">
    <property type="component" value="Chromosome 8"/>
</dbReference>
<dbReference type="Gene3D" id="3.40.462.20">
    <property type="match status" value="1"/>
</dbReference>
<evidence type="ECO:0000259" key="6">
    <source>
        <dbReference type="PROSITE" id="PS51387"/>
    </source>
</evidence>
<keyword evidence="3" id="KW-0274">FAD</keyword>
<dbReference type="GO" id="GO:0071949">
    <property type="term" value="F:FAD binding"/>
    <property type="evidence" value="ECO:0007669"/>
    <property type="project" value="InterPro"/>
</dbReference>
<dbReference type="InterPro" id="IPR012951">
    <property type="entry name" value="BBE"/>
</dbReference>
<proteinExistence type="inferred from homology"/>
<dbReference type="Pfam" id="PF01565">
    <property type="entry name" value="FAD_binding_4"/>
    <property type="match status" value="1"/>
</dbReference>
<dbReference type="AlphaFoldDB" id="A0A9Q8ZIA4"/>